<accession>A0AAW9HMG6</accession>
<keyword evidence="15" id="KW-1185">Reference proteome</keyword>
<gene>
    <name evidence="10 14" type="primary">murG</name>
    <name evidence="14" type="ORF">R6G80_04285</name>
    <name evidence="13" type="ORF">R6G86_00955</name>
</gene>
<evidence type="ECO:0000256" key="1">
    <source>
        <dbReference type="ARBA" id="ARBA00022475"/>
    </source>
</evidence>
<comment type="pathway">
    <text evidence="10">Cell wall biogenesis; peptidoglycan biosynthesis.</text>
</comment>
<evidence type="ECO:0000313" key="15">
    <source>
        <dbReference type="Proteomes" id="UP001275049"/>
    </source>
</evidence>
<keyword evidence="7 10" id="KW-0472">Membrane</keyword>
<evidence type="ECO:0000256" key="5">
    <source>
        <dbReference type="ARBA" id="ARBA00022960"/>
    </source>
</evidence>
<evidence type="ECO:0000256" key="6">
    <source>
        <dbReference type="ARBA" id="ARBA00022984"/>
    </source>
</evidence>
<dbReference type="AlphaFoldDB" id="A0AAW9HMG6"/>
<dbReference type="GO" id="GO:0005886">
    <property type="term" value="C:plasma membrane"/>
    <property type="evidence" value="ECO:0007669"/>
    <property type="project" value="UniProtKB-SubCell"/>
</dbReference>
<comment type="subcellular location">
    <subcellularLocation>
        <location evidence="10">Cell membrane</location>
        <topology evidence="10">Peripheral membrane protein</topology>
        <orientation evidence="10">Cytoplasmic side</orientation>
    </subcellularLocation>
</comment>
<keyword evidence="1 10" id="KW-1003">Cell membrane</keyword>
<evidence type="ECO:0000256" key="3">
    <source>
        <dbReference type="ARBA" id="ARBA00022676"/>
    </source>
</evidence>
<organism evidence="14 16">
    <name type="scientific">Actinotignum urinale</name>
    <dbReference type="NCBI Taxonomy" id="190146"/>
    <lineage>
        <taxon>Bacteria</taxon>
        <taxon>Bacillati</taxon>
        <taxon>Actinomycetota</taxon>
        <taxon>Actinomycetes</taxon>
        <taxon>Actinomycetales</taxon>
        <taxon>Actinomycetaceae</taxon>
        <taxon>Actinotignum</taxon>
    </lineage>
</organism>
<reference evidence="14 15" key="1">
    <citation type="submission" date="2023-10" db="EMBL/GenBank/DDBJ databases">
        <title>Whole Genome based description of the genera Actinobaculum and Actinotignum reveals a complex phylogenetic relationship within the species included in the genus Actinotignum.</title>
        <authorList>
            <person name="Jensen C.S."/>
            <person name="Dargis R."/>
            <person name="Kemp M."/>
            <person name="Christensen J.J."/>
        </authorList>
    </citation>
    <scope>NUCLEOTIDE SEQUENCE</scope>
    <source>
        <strain evidence="14">SLA_B511</strain>
        <strain evidence="13 15">SLA_B974</strain>
    </source>
</reference>
<dbReference type="GO" id="GO:0071555">
    <property type="term" value="P:cell wall organization"/>
    <property type="evidence" value="ECO:0007669"/>
    <property type="project" value="UniProtKB-KW"/>
</dbReference>
<dbReference type="Proteomes" id="UP001281731">
    <property type="component" value="Unassembled WGS sequence"/>
</dbReference>
<keyword evidence="6 10" id="KW-0573">Peptidoglycan synthesis</keyword>
<dbReference type="PANTHER" id="PTHR21015:SF22">
    <property type="entry name" value="GLYCOSYLTRANSFERASE"/>
    <property type="match status" value="1"/>
</dbReference>
<dbReference type="NCBIfam" id="TIGR01133">
    <property type="entry name" value="murG"/>
    <property type="match status" value="1"/>
</dbReference>
<feature type="binding site" evidence="10">
    <location>
        <position position="163"/>
    </location>
    <ligand>
        <name>UDP-N-acetyl-alpha-D-glucosamine</name>
        <dbReference type="ChEBI" id="CHEBI:57705"/>
    </ligand>
</feature>
<dbReference type="EMBL" id="JAWNGA010000001">
    <property type="protein sequence ID" value="MDY5132312.1"/>
    <property type="molecule type" value="Genomic_DNA"/>
</dbReference>
<evidence type="ECO:0000256" key="8">
    <source>
        <dbReference type="ARBA" id="ARBA00023306"/>
    </source>
</evidence>
<comment type="catalytic activity">
    <reaction evidence="10">
        <text>di-trans,octa-cis-undecaprenyl diphospho-N-acetyl-alpha-D-muramoyl-L-alanyl-D-glutamyl-meso-2,6-diaminopimeloyl-D-alanyl-D-alanine + UDP-N-acetyl-alpha-D-glucosamine = di-trans,octa-cis-undecaprenyl diphospho-[N-acetyl-alpha-D-glucosaminyl-(1-&gt;4)]-N-acetyl-alpha-D-muramoyl-L-alanyl-D-glutamyl-meso-2,6-diaminopimeloyl-D-alanyl-D-alanine + UDP + H(+)</text>
        <dbReference type="Rhea" id="RHEA:31227"/>
        <dbReference type="ChEBI" id="CHEBI:15378"/>
        <dbReference type="ChEBI" id="CHEBI:57705"/>
        <dbReference type="ChEBI" id="CHEBI:58223"/>
        <dbReference type="ChEBI" id="CHEBI:61387"/>
        <dbReference type="ChEBI" id="CHEBI:61388"/>
        <dbReference type="EC" id="2.4.1.227"/>
    </reaction>
</comment>
<comment type="caution">
    <text evidence="14">The sequence shown here is derived from an EMBL/GenBank/DDBJ whole genome shotgun (WGS) entry which is preliminary data.</text>
</comment>
<evidence type="ECO:0000256" key="4">
    <source>
        <dbReference type="ARBA" id="ARBA00022679"/>
    </source>
</evidence>
<proteinExistence type="inferred from homology"/>
<feature type="domain" description="Glycosyl transferase family 28 C-terminal" evidence="12">
    <location>
        <begin position="194"/>
        <end position="350"/>
    </location>
</feature>
<evidence type="ECO:0000313" key="14">
    <source>
        <dbReference type="EMBL" id="MDY5154942.1"/>
    </source>
</evidence>
<evidence type="ECO:0000313" key="16">
    <source>
        <dbReference type="Proteomes" id="UP001281731"/>
    </source>
</evidence>
<sequence>MNIVLAAGGTAGHVNPMLATALELRKRGHNVVAVGTPGGMEKELVEATGIEFHTVQRAPFPRRPNKDALRFPVNYPRAVRQAMKILKKAQADVAVGFGGFASTPIYRAARRLGIPYVVHEQNALPGMANKFGARHAAAVGLTFPSTPLHAKNGETKTVGLPLRPAVATLTQADERHKARGSAAQKLGLNPSLPTLVITGGSLGAQHINEVMSKGAHALDSRGIQVLHLTGQGKDEPVREVIRGTKNYHVIPYLTEMEDAYACADLIICRAGAGTVAEVTALGIPAIFIPLPIGNGEQALNAKDVVERRGAILIPNEAFTQRSLASIMDLVRDQETLNKMSRVSASISPANGAQQLADVIEDIANA</sequence>
<evidence type="ECO:0000256" key="10">
    <source>
        <dbReference type="HAMAP-Rule" id="MF_00033"/>
    </source>
</evidence>
<dbReference type="Pfam" id="PF03033">
    <property type="entry name" value="Glyco_transf_28"/>
    <property type="match status" value="1"/>
</dbReference>
<feature type="binding site" evidence="10">
    <location>
        <position position="122"/>
    </location>
    <ligand>
        <name>UDP-N-acetyl-alpha-D-glucosamine</name>
        <dbReference type="ChEBI" id="CHEBI:57705"/>
    </ligand>
</feature>
<comment type="similarity">
    <text evidence="10">Belongs to the glycosyltransferase 28 family. MurG subfamily.</text>
</comment>
<comment type="function">
    <text evidence="10">Cell wall formation. Catalyzes the transfer of a GlcNAc subunit on undecaprenyl-pyrophosphoryl-MurNAc-pentapeptide (lipid intermediate I) to form undecaprenyl-pyrophosphoryl-MurNAc-(pentapeptide)GlcNAc (lipid intermediate II).</text>
</comment>
<evidence type="ECO:0000313" key="13">
    <source>
        <dbReference type="EMBL" id="MDY5132312.1"/>
    </source>
</evidence>
<dbReference type="PANTHER" id="PTHR21015">
    <property type="entry name" value="UDP-N-ACETYLGLUCOSAMINE--N-ACETYLMURAMYL-(PENTAPEPTIDE) PYROPHOSPHORYL-UNDECAPRENOL N-ACETYLGLUCOSAMINE TRANSFERASE 1"/>
    <property type="match status" value="1"/>
</dbReference>
<protein>
    <recommendedName>
        <fullName evidence="10">UDP-N-acetylglucosamine--N-acetylmuramyl-(pentapeptide) pyrophosphoryl-undecaprenol N-acetylglucosamine transferase</fullName>
        <ecNumber evidence="10">2.4.1.227</ecNumber>
    </recommendedName>
    <alternativeName>
        <fullName evidence="10">Undecaprenyl-PP-MurNAc-pentapeptide-UDPGlcNAc GlcNAc transferase</fullName>
    </alternativeName>
</protein>
<dbReference type="HAMAP" id="MF_00033">
    <property type="entry name" value="MurG"/>
    <property type="match status" value="1"/>
</dbReference>
<dbReference type="CDD" id="cd03785">
    <property type="entry name" value="GT28_MurG"/>
    <property type="match status" value="1"/>
</dbReference>
<dbReference type="InterPro" id="IPR007235">
    <property type="entry name" value="Glyco_trans_28_C"/>
</dbReference>
<dbReference type="SUPFAM" id="SSF53756">
    <property type="entry name" value="UDP-Glycosyltransferase/glycogen phosphorylase"/>
    <property type="match status" value="1"/>
</dbReference>
<feature type="binding site" evidence="10">
    <location>
        <begin position="10"/>
        <end position="12"/>
    </location>
    <ligand>
        <name>UDP-N-acetyl-alpha-D-glucosamine</name>
        <dbReference type="ChEBI" id="CHEBI:57705"/>
    </ligand>
</feature>
<keyword evidence="3 10" id="KW-0328">Glycosyltransferase</keyword>
<evidence type="ECO:0000256" key="2">
    <source>
        <dbReference type="ARBA" id="ARBA00022618"/>
    </source>
</evidence>
<evidence type="ECO:0000256" key="9">
    <source>
        <dbReference type="ARBA" id="ARBA00023316"/>
    </source>
</evidence>
<dbReference type="InterPro" id="IPR004276">
    <property type="entry name" value="GlycoTrans_28_N"/>
</dbReference>
<feature type="domain" description="Glycosyltransferase family 28 N-terminal" evidence="11">
    <location>
        <begin position="3"/>
        <end position="139"/>
    </location>
</feature>
<dbReference type="Proteomes" id="UP001275049">
    <property type="component" value="Unassembled WGS sequence"/>
</dbReference>
<keyword evidence="9 10" id="KW-0961">Cell wall biogenesis/degradation</keyword>
<dbReference type="Pfam" id="PF04101">
    <property type="entry name" value="Glyco_tran_28_C"/>
    <property type="match status" value="1"/>
</dbReference>
<evidence type="ECO:0000259" key="11">
    <source>
        <dbReference type="Pfam" id="PF03033"/>
    </source>
</evidence>
<keyword evidence="5 10" id="KW-0133">Cell shape</keyword>
<name>A0AAW9HMG6_9ACTO</name>
<dbReference type="GO" id="GO:0005975">
    <property type="term" value="P:carbohydrate metabolic process"/>
    <property type="evidence" value="ECO:0007669"/>
    <property type="project" value="InterPro"/>
</dbReference>
<keyword evidence="2 10" id="KW-0132">Cell division</keyword>
<dbReference type="GO" id="GO:0009252">
    <property type="term" value="P:peptidoglycan biosynthetic process"/>
    <property type="evidence" value="ECO:0007669"/>
    <property type="project" value="UniProtKB-UniRule"/>
</dbReference>
<dbReference type="EMBL" id="JAWNGC010000004">
    <property type="protein sequence ID" value="MDY5154942.1"/>
    <property type="molecule type" value="Genomic_DNA"/>
</dbReference>
<evidence type="ECO:0000256" key="7">
    <source>
        <dbReference type="ARBA" id="ARBA00023136"/>
    </source>
</evidence>
<feature type="binding site" evidence="10">
    <location>
        <position position="297"/>
    </location>
    <ligand>
        <name>UDP-N-acetyl-alpha-D-glucosamine</name>
        <dbReference type="ChEBI" id="CHEBI:57705"/>
    </ligand>
</feature>
<dbReference type="RefSeq" id="WP_102165617.1">
    <property type="nucleotide sequence ID" value="NZ_CAMYCL010000047.1"/>
</dbReference>
<keyword evidence="8 10" id="KW-0131">Cell cycle</keyword>
<feature type="binding site" evidence="10">
    <location>
        <position position="201"/>
    </location>
    <ligand>
        <name>UDP-N-acetyl-alpha-D-glucosamine</name>
        <dbReference type="ChEBI" id="CHEBI:57705"/>
    </ligand>
</feature>
<keyword evidence="4 10" id="KW-0808">Transferase</keyword>
<dbReference type="GO" id="GO:0050511">
    <property type="term" value="F:undecaprenyldiphospho-muramoylpentapeptide beta-N-acetylglucosaminyltransferase activity"/>
    <property type="evidence" value="ECO:0007669"/>
    <property type="project" value="UniProtKB-UniRule"/>
</dbReference>
<dbReference type="Gene3D" id="3.40.50.2000">
    <property type="entry name" value="Glycogen Phosphorylase B"/>
    <property type="match status" value="2"/>
</dbReference>
<dbReference type="InterPro" id="IPR006009">
    <property type="entry name" value="GlcNAc_MurG"/>
</dbReference>
<comment type="caution">
    <text evidence="10">Lacks conserved residue(s) required for the propagation of feature annotation.</text>
</comment>
<dbReference type="EC" id="2.4.1.227" evidence="10"/>
<dbReference type="GO" id="GO:0051301">
    <property type="term" value="P:cell division"/>
    <property type="evidence" value="ECO:0007669"/>
    <property type="project" value="UniProtKB-KW"/>
</dbReference>
<dbReference type="GO" id="GO:0008360">
    <property type="term" value="P:regulation of cell shape"/>
    <property type="evidence" value="ECO:0007669"/>
    <property type="project" value="UniProtKB-KW"/>
</dbReference>
<evidence type="ECO:0000259" key="12">
    <source>
        <dbReference type="Pfam" id="PF04101"/>
    </source>
</evidence>